<dbReference type="EMBL" id="GDJX01005307">
    <property type="protein sequence ID" value="JAT62629.1"/>
    <property type="molecule type" value="Transcribed_RNA"/>
</dbReference>
<feature type="non-terminal residue" evidence="2">
    <location>
        <position position="1"/>
    </location>
</feature>
<accession>A0A1D1Z6Z1</accession>
<feature type="compositionally biased region" description="Basic and acidic residues" evidence="1">
    <location>
        <begin position="46"/>
        <end position="59"/>
    </location>
</feature>
<name>A0A1D1Z6Z1_9ARAE</name>
<protein>
    <submittedName>
        <fullName evidence="2">Glutamate--tRNA ligase 1</fullName>
    </submittedName>
</protein>
<proteinExistence type="predicted"/>
<dbReference type="AlphaFoldDB" id="A0A1D1Z6Z1"/>
<gene>
    <name evidence="2" type="primary">gltX1_15</name>
    <name evidence="2" type="ORF">g.19435</name>
</gene>
<reference evidence="2" key="1">
    <citation type="submission" date="2015-07" db="EMBL/GenBank/DDBJ databases">
        <title>Transcriptome Assembly of Anthurium amnicola.</title>
        <authorList>
            <person name="Suzuki J."/>
        </authorList>
    </citation>
    <scope>NUCLEOTIDE SEQUENCE</scope>
</reference>
<organism evidence="2">
    <name type="scientific">Anthurium amnicola</name>
    <dbReference type="NCBI Taxonomy" id="1678845"/>
    <lineage>
        <taxon>Eukaryota</taxon>
        <taxon>Viridiplantae</taxon>
        <taxon>Streptophyta</taxon>
        <taxon>Embryophyta</taxon>
        <taxon>Tracheophyta</taxon>
        <taxon>Spermatophyta</taxon>
        <taxon>Magnoliopsida</taxon>
        <taxon>Liliopsida</taxon>
        <taxon>Araceae</taxon>
        <taxon>Pothoideae</taxon>
        <taxon>Potheae</taxon>
        <taxon>Anthurium</taxon>
    </lineage>
</organism>
<feature type="region of interest" description="Disordered" evidence="1">
    <location>
        <begin position="19"/>
        <end position="74"/>
    </location>
</feature>
<sequence length="126" mass="13759">LSLSLSLFTIMEKELTAAHKQAATPPHAGLPVPQTPSEMTTQEGATPEHRHREGEDSRKNITPRPLLVPEASGFPDRYMSPTDFIISPVSRRLLARNRKGGALPHQVTNPPPALHSGHKDVSLFGM</sequence>
<feature type="compositionally biased region" description="Polar residues" evidence="1">
    <location>
        <begin position="35"/>
        <end position="44"/>
    </location>
</feature>
<dbReference type="PANTHER" id="PTHR36747">
    <property type="entry name" value="HYDROXYPROLINE-RICH GLYCOPROTEIN FAMILY PROTEIN"/>
    <property type="match status" value="1"/>
</dbReference>
<dbReference type="GO" id="GO:0016874">
    <property type="term" value="F:ligase activity"/>
    <property type="evidence" value="ECO:0007669"/>
    <property type="project" value="UniProtKB-KW"/>
</dbReference>
<feature type="compositionally biased region" description="Basic and acidic residues" evidence="1">
    <location>
        <begin position="117"/>
        <end position="126"/>
    </location>
</feature>
<evidence type="ECO:0000313" key="2">
    <source>
        <dbReference type="EMBL" id="JAT62629.1"/>
    </source>
</evidence>
<evidence type="ECO:0000256" key="1">
    <source>
        <dbReference type="SAM" id="MobiDB-lite"/>
    </source>
</evidence>
<feature type="region of interest" description="Disordered" evidence="1">
    <location>
        <begin position="98"/>
        <end position="126"/>
    </location>
</feature>
<dbReference type="PANTHER" id="PTHR36747:SF1">
    <property type="entry name" value="HYDROXYPROLINE-RICH GLYCOPROTEIN FAMILY PROTEIN"/>
    <property type="match status" value="1"/>
</dbReference>
<keyword evidence="2" id="KW-0436">Ligase</keyword>